<evidence type="ECO:0000313" key="1">
    <source>
        <dbReference type="EMBL" id="XFO68979.1"/>
    </source>
</evidence>
<reference evidence="1" key="1">
    <citation type="submission" date="2024-05" db="EMBL/GenBank/DDBJ databases">
        <title>Isolation and characterization of Sporomusa carbonis sp. nov., a carboxydotrophic hydrogenogen in the genus of Sporomusa isolated from a charcoal burning pile.</title>
        <authorList>
            <person name="Boeer T."/>
            <person name="Rosenbaum F."/>
            <person name="Eysell L."/>
            <person name="Mueller V."/>
            <person name="Daniel R."/>
            <person name="Poehlein A."/>
        </authorList>
    </citation>
    <scope>NUCLEOTIDE SEQUENCE [LARGE SCALE GENOMIC DNA]</scope>
    <source>
        <strain evidence="1">DSM 10669</strain>
    </source>
</reference>
<organism evidence="1 2">
    <name type="scientific">Sporomusa silvacetica DSM 10669</name>
    <dbReference type="NCBI Taxonomy" id="1123289"/>
    <lineage>
        <taxon>Bacteria</taxon>
        <taxon>Bacillati</taxon>
        <taxon>Bacillota</taxon>
        <taxon>Negativicutes</taxon>
        <taxon>Selenomonadales</taxon>
        <taxon>Sporomusaceae</taxon>
        <taxon>Sporomusa</taxon>
    </lineage>
</organism>
<proteinExistence type="predicted"/>
<protein>
    <submittedName>
        <fullName evidence="1">Uncharacterized protein</fullName>
    </submittedName>
</protein>
<keyword evidence="2" id="KW-1185">Reference proteome</keyword>
<evidence type="ECO:0000313" key="2">
    <source>
        <dbReference type="Proteomes" id="UP000216752"/>
    </source>
</evidence>
<accession>A0ABZ3ITE0</accession>
<dbReference type="Proteomes" id="UP000216752">
    <property type="component" value="Chromosome"/>
</dbReference>
<name>A0ABZ3ITE0_9FIRM</name>
<dbReference type="EMBL" id="CP155573">
    <property type="protein sequence ID" value="XFO68979.1"/>
    <property type="molecule type" value="Genomic_DNA"/>
</dbReference>
<gene>
    <name evidence="1" type="ORF">SPSIL_052070</name>
</gene>
<sequence>MGSECKFWRKVCKPSSFECNNLFVAFLRVRFFYFSARMEHLNNFKGDDLRIFPIENSQLFIIPRSVRLKDINRSV</sequence>